<comment type="caution">
    <text evidence="1">The sequence shown here is derived from an EMBL/GenBank/DDBJ whole genome shotgun (WGS) entry which is preliminary data.</text>
</comment>
<dbReference type="Gene3D" id="1.20.1500.10">
    <property type="entry name" value="YheA/YmcA-like"/>
    <property type="match status" value="1"/>
</dbReference>
<dbReference type="RefSeq" id="WP_033672212.1">
    <property type="nucleotide sequence ID" value="NZ_JOTM01000001.1"/>
</dbReference>
<organism evidence="1 2">
    <name type="scientific">Bacillus gaemokensis</name>
    <dbReference type="NCBI Taxonomy" id="574375"/>
    <lineage>
        <taxon>Bacteria</taxon>
        <taxon>Bacillati</taxon>
        <taxon>Bacillota</taxon>
        <taxon>Bacilli</taxon>
        <taxon>Bacillales</taxon>
        <taxon>Bacillaceae</taxon>
        <taxon>Bacillus</taxon>
        <taxon>Bacillus cereus group</taxon>
    </lineage>
</organism>
<accession>A0A073KHF9</accession>
<sequence length="150" mass="16226">MIVATLESVMILDKAEQLAKAVVCSDIAEGYRECYKALQEDLEAQTLIGQFAAMKERYEEVQRFGKYHPDYTFVSTKMRELKRSVDLHEKVSAFKKAENALQKLLDELSVAIGSEVSSAIKVPTGNPFFDAGGCGGGCGSGGSCGCKKTG</sequence>
<dbReference type="eggNOG" id="COG3679">
    <property type="taxonomic scope" value="Bacteria"/>
</dbReference>
<dbReference type="InterPro" id="IPR023378">
    <property type="entry name" value="YheA/YmcA-like_dom_sf"/>
</dbReference>
<keyword evidence="2" id="KW-1185">Reference proteome</keyword>
<dbReference type="AlphaFoldDB" id="A0A073KHF9"/>
<dbReference type="SUPFAM" id="SSF158622">
    <property type="entry name" value="YheA/YmcA-like"/>
    <property type="match status" value="1"/>
</dbReference>
<name>A0A073KHF9_9BACI</name>
<evidence type="ECO:0000313" key="2">
    <source>
        <dbReference type="Proteomes" id="UP000027778"/>
    </source>
</evidence>
<dbReference type="InterPro" id="IPR052767">
    <property type="entry name" value="Bact_com_dev_regulator"/>
</dbReference>
<protein>
    <submittedName>
        <fullName evidence="1">Regulator</fullName>
    </submittedName>
</protein>
<dbReference type="InterPro" id="IPR010368">
    <property type="entry name" value="Com_YlbF"/>
</dbReference>
<dbReference type="Pfam" id="PF06133">
    <property type="entry name" value="Com_YlbF"/>
    <property type="match status" value="1"/>
</dbReference>
<gene>
    <name evidence="1" type="ORF">BAGA_01095</name>
</gene>
<dbReference type="PANTHER" id="PTHR38448">
    <property type="entry name" value="REGULATORY PROTEIN YLBF-RELATED"/>
    <property type="match status" value="1"/>
</dbReference>
<dbReference type="EMBL" id="JOTM01000001">
    <property type="protein sequence ID" value="KEK25862.1"/>
    <property type="molecule type" value="Genomic_DNA"/>
</dbReference>
<dbReference type="PANTHER" id="PTHR38448:SF2">
    <property type="entry name" value="REGULATORY PROTEIN YLBF"/>
    <property type="match status" value="1"/>
</dbReference>
<dbReference type="OrthoDB" id="2157513at2"/>
<dbReference type="STRING" id="574375.AZF08_01180"/>
<dbReference type="Proteomes" id="UP000027778">
    <property type="component" value="Unassembled WGS sequence"/>
</dbReference>
<evidence type="ECO:0000313" key="1">
    <source>
        <dbReference type="EMBL" id="KEK25862.1"/>
    </source>
</evidence>
<proteinExistence type="predicted"/>
<reference evidence="1 2" key="1">
    <citation type="submission" date="2014-06" db="EMBL/GenBank/DDBJ databases">
        <title>Draft genome sequence of Bacillus gaemokensis JCM 15801 (MCCC 1A00707).</title>
        <authorList>
            <person name="Lai Q."/>
            <person name="Liu Y."/>
            <person name="Shao Z."/>
        </authorList>
    </citation>
    <scope>NUCLEOTIDE SEQUENCE [LARGE SCALE GENOMIC DNA]</scope>
    <source>
        <strain evidence="1 2">JCM 15801</strain>
    </source>
</reference>